<dbReference type="AlphaFoldDB" id="A0AAE0TGI4"/>
<evidence type="ECO:0000256" key="1">
    <source>
        <dbReference type="SAM" id="MobiDB-lite"/>
    </source>
</evidence>
<evidence type="ECO:0000313" key="3">
    <source>
        <dbReference type="Proteomes" id="UP001195483"/>
    </source>
</evidence>
<protein>
    <submittedName>
        <fullName evidence="2">Uncharacterized protein</fullName>
    </submittedName>
</protein>
<comment type="caution">
    <text evidence="2">The sequence shown here is derived from an EMBL/GenBank/DDBJ whole genome shotgun (WGS) entry which is preliminary data.</text>
</comment>
<evidence type="ECO:0000313" key="2">
    <source>
        <dbReference type="EMBL" id="KAK3609966.1"/>
    </source>
</evidence>
<keyword evidence="3" id="KW-1185">Reference proteome</keyword>
<reference evidence="2" key="2">
    <citation type="journal article" date="2021" name="Genome Biol. Evol.">
        <title>Developing a high-quality reference genome for a parasitic bivalve with doubly uniparental inheritance (Bivalvia: Unionida).</title>
        <authorList>
            <person name="Smith C.H."/>
        </authorList>
    </citation>
    <scope>NUCLEOTIDE SEQUENCE</scope>
    <source>
        <strain evidence="2">CHS0354</strain>
        <tissue evidence="2">Mantle</tissue>
    </source>
</reference>
<feature type="region of interest" description="Disordered" evidence="1">
    <location>
        <begin position="39"/>
        <end position="58"/>
    </location>
</feature>
<gene>
    <name evidence="2" type="ORF">CHS0354_011802</name>
</gene>
<name>A0AAE0TGI4_9BIVA</name>
<reference evidence="2" key="1">
    <citation type="journal article" date="2021" name="Genome Biol. Evol.">
        <title>A High-Quality Reference Genome for a Parasitic Bivalve with Doubly Uniparental Inheritance (Bivalvia: Unionida).</title>
        <authorList>
            <person name="Smith C.H."/>
        </authorList>
    </citation>
    <scope>NUCLEOTIDE SEQUENCE</scope>
    <source>
        <strain evidence="2">CHS0354</strain>
    </source>
</reference>
<reference evidence="2" key="3">
    <citation type="submission" date="2023-05" db="EMBL/GenBank/DDBJ databases">
        <authorList>
            <person name="Smith C.H."/>
        </authorList>
    </citation>
    <scope>NUCLEOTIDE SEQUENCE</scope>
    <source>
        <strain evidence="2">CHS0354</strain>
        <tissue evidence="2">Mantle</tissue>
    </source>
</reference>
<organism evidence="2 3">
    <name type="scientific">Potamilus streckersoni</name>
    <dbReference type="NCBI Taxonomy" id="2493646"/>
    <lineage>
        <taxon>Eukaryota</taxon>
        <taxon>Metazoa</taxon>
        <taxon>Spiralia</taxon>
        <taxon>Lophotrochozoa</taxon>
        <taxon>Mollusca</taxon>
        <taxon>Bivalvia</taxon>
        <taxon>Autobranchia</taxon>
        <taxon>Heteroconchia</taxon>
        <taxon>Palaeoheterodonta</taxon>
        <taxon>Unionida</taxon>
        <taxon>Unionoidea</taxon>
        <taxon>Unionidae</taxon>
        <taxon>Ambleminae</taxon>
        <taxon>Lampsilini</taxon>
        <taxon>Potamilus</taxon>
    </lineage>
</organism>
<sequence>MTMKVLMPGSSLAKGHPLYSFHNNASLARVTIRSLSSLADGHTSNSFHNDVDSCSIAM</sequence>
<dbReference type="Proteomes" id="UP001195483">
    <property type="component" value="Unassembled WGS sequence"/>
</dbReference>
<dbReference type="EMBL" id="JAEAOA010000720">
    <property type="protein sequence ID" value="KAK3609966.1"/>
    <property type="molecule type" value="Genomic_DNA"/>
</dbReference>
<proteinExistence type="predicted"/>
<accession>A0AAE0TGI4</accession>
<feature type="compositionally biased region" description="Polar residues" evidence="1">
    <location>
        <begin position="39"/>
        <end position="48"/>
    </location>
</feature>
<feature type="non-terminal residue" evidence="2">
    <location>
        <position position="58"/>
    </location>
</feature>